<dbReference type="InterPro" id="IPR009057">
    <property type="entry name" value="Homeodomain-like_sf"/>
</dbReference>
<comment type="caution">
    <text evidence="2">The sequence shown here is derived from an EMBL/GenBank/DDBJ whole genome shotgun (WGS) entry which is preliminary data.</text>
</comment>
<keyword evidence="2" id="KW-0540">Nuclease</keyword>
<evidence type="ECO:0000313" key="3">
    <source>
        <dbReference type="Proteomes" id="UP001642409"/>
    </source>
</evidence>
<proteinExistence type="predicted"/>
<evidence type="ECO:0000313" key="2">
    <source>
        <dbReference type="EMBL" id="CAL5989042.1"/>
    </source>
</evidence>
<dbReference type="Gene3D" id="3.30.420.10">
    <property type="entry name" value="Ribonuclease H-like superfamily/Ribonuclease H"/>
    <property type="match status" value="1"/>
</dbReference>
<keyword evidence="2" id="KW-0255">Endonuclease</keyword>
<dbReference type="InterPro" id="IPR036397">
    <property type="entry name" value="RNaseH_sf"/>
</dbReference>
<organism evidence="2 3">
    <name type="scientific">Hexamita inflata</name>
    <dbReference type="NCBI Taxonomy" id="28002"/>
    <lineage>
        <taxon>Eukaryota</taxon>
        <taxon>Metamonada</taxon>
        <taxon>Diplomonadida</taxon>
        <taxon>Hexamitidae</taxon>
        <taxon>Hexamitinae</taxon>
        <taxon>Hexamita</taxon>
    </lineage>
</organism>
<feature type="domain" description="Tc1-like transposase DDE" evidence="1">
    <location>
        <begin position="161"/>
        <end position="298"/>
    </location>
</feature>
<dbReference type="PANTHER" id="PTHR47326">
    <property type="entry name" value="TRANSPOSABLE ELEMENT TC3 TRANSPOSASE-LIKE PROTEIN"/>
    <property type="match status" value="1"/>
</dbReference>
<protein>
    <submittedName>
        <fullName evidence="2">DDE_superfamily endonuclease domain-containing protein</fullName>
    </submittedName>
</protein>
<dbReference type="InterPro" id="IPR038717">
    <property type="entry name" value="Tc1-like_DDE_dom"/>
</dbReference>
<dbReference type="SUPFAM" id="SSF46689">
    <property type="entry name" value="Homeodomain-like"/>
    <property type="match status" value="1"/>
</dbReference>
<keyword evidence="2" id="KW-0378">Hydrolase</keyword>
<keyword evidence="3" id="KW-1185">Reference proteome</keyword>
<gene>
    <name evidence="2" type="ORF">HINF_LOCUS10668</name>
</gene>
<evidence type="ECO:0000259" key="1">
    <source>
        <dbReference type="Pfam" id="PF13358"/>
    </source>
</evidence>
<reference evidence="2 3" key="1">
    <citation type="submission" date="2024-07" db="EMBL/GenBank/DDBJ databases">
        <authorList>
            <person name="Akdeniz Z."/>
        </authorList>
    </citation>
    <scope>NUCLEOTIDE SEQUENCE [LARGE SCALE GENOMIC DNA]</scope>
</reference>
<dbReference type="Pfam" id="PF13358">
    <property type="entry name" value="DDE_3"/>
    <property type="match status" value="1"/>
</dbReference>
<name>A0ABP1HAY6_9EUKA</name>
<accession>A0ABP1HAY6</accession>
<sequence>MRTMNSTKRHPNVPNNVRIAVINAMKDLEKTEANYQWVAKVNCLSSFCVKRIWLTYKNEGRYLNKPKGGSEKKFDQSAQMTLVNLARWHYHLSQTELCKLFYEHTNLEISRRSAVEILHNHGVKSYKGKFKPILSQEQMDARLKWCLEREHWTVEDWKKYVFTDECGIHETGRRNVYFLRRPDEGDDPRFFLATKNNGGFFVSVWGGVSQYGLTPIVCSLSDKERWDADHYLKILKQVAVPFLESLDLEFQQDNASTHTAEIVQHYFDQKGIEPLPWSPHSPDLSIIENIWHLLKLKLPVKVYENRDDFVAAIRLAWTQIGQDVVDALYESIPNRIKECIEKKGGHTHY</sequence>
<dbReference type="GO" id="GO:0004519">
    <property type="term" value="F:endonuclease activity"/>
    <property type="evidence" value="ECO:0007669"/>
    <property type="project" value="UniProtKB-KW"/>
</dbReference>
<dbReference type="PANTHER" id="PTHR47326:SF1">
    <property type="entry name" value="HTH PSQ-TYPE DOMAIN-CONTAINING PROTEIN"/>
    <property type="match status" value="1"/>
</dbReference>
<dbReference type="EMBL" id="CAXDID020000023">
    <property type="protein sequence ID" value="CAL5989042.1"/>
    <property type="molecule type" value="Genomic_DNA"/>
</dbReference>
<dbReference type="Proteomes" id="UP001642409">
    <property type="component" value="Unassembled WGS sequence"/>
</dbReference>